<evidence type="ECO:0000256" key="3">
    <source>
        <dbReference type="ARBA" id="ARBA00022729"/>
    </source>
</evidence>
<accession>A0A3D6BNW5</accession>
<comment type="similarity">
    <text evidence="2">Belongs to the SusD family.</text>
</comment>
<keyword evidence="3" id="KW-0732">Signal</keyword>
<evidence type="ECO:0000256" key="2">
    <source>
        <dbReference type="ARBA" id="ARBA00006275"/>
    </source>
</evidence>
<dbReference type="Proteomes" id="UP000263268">
    <property type="component" value="Unassembled WGS sequence"/>
</dbReference>
<dbReference type="InterPro" id="IPR012944">
    <property type="entry name" value="SusD_RagB_dom"/>
</dbReference>
<dbReference type="Pfam" id="PF07980">
    <property type="entry name" value="SusD_RagB"/>
    <property type="match status" value="1"/>
</dbReference>
<feature type="domain" description="RagB/SusD" evidence="6">
    <location>
        <begin position="326"/>
        <end position="465"/>
    </location>
</feature>
<dbReference type="AlphaFoldDB" id="A0A3D6BNW5"/>
<dbReference type="Gene3D" id="1.25.40.390">
    <property type="match status" value="1"/>
</dbReference>
<feature type="domain" description="SusD-like N-terminal" evidence="7">
    <location>
        <begin position="28"/>
        <end position="231"/>
    </location>
</feature>
<evidence type="ECO:0000313" key="8">
    <source>
        <dbReference type="EMBL" id="HCY80936.1"/>
    </source>
</evidence>
<evidence type="ECO:0000313" key="9">
    <source>
        <dbReference type="Proteomes" id="UP000263268"/>
    </source>
</evidence>
<evidence type="ECO:0000256" key="4">
    <source>
        <dbReference type="ARBA" id="ARBA00023136"/>
    </source>
</evidence>
<name>A0A3D6BNW5_9FLAO</name>
<dbReference type="SUPFAM" id="SSF48452">
    <property type="entry name" value="TPR-like"/>
    <property type="match status" value="1"/>
</dbReference>
<keyword evidence="5" id="KW-0998">Cell outer membrane</keyword>
<dbReference type="Pfam" id="PF14322">
    <property type="entry name" value="SusD-like_3"/>
    <property type="match status" value="1"/>
</dbReference>
<dbReference type="InterPro" id="IPR033985">
    <property type="entry name" value="SusD-like_N"/>
</dbReference>
<dbReference type="GO" id="GO:0009279">
    <property type="term" value="C:cell outer membrane"/>
    <property type="evidence" value="ECO:0007669"/>
    <property type="project" value="UniProtKB-SubCell"/>
</dbReference>
<dbReference type="EMBL" id="DPRK01000079">
    <property type="protein sequence ID" value="HCY80936.1"/>
    <property type="molecule type" value="Genomic_DNA"/>
</dbReference>
<protein>
    <submittedName>
        <fullName evidence="8">RagB/SusD family nutrient uptake outer membrane protein</fullName>
    </submittedName>
</protein>
<keyword evidence="4" id="KW-0472">Membrane</keyword>
<reference evidence="8 9" key="1">
    <citation type="journal article" date="2018" name="Nat. Biotechnol.">
        <title>A standardized bacterial taxonomy based on genome phylogeny substantially revises the tree of life.</title>
        <authorList>
            <person name="Parks D.H."/>
            <person name="Chuvochina M."/>
            <person name="Waite D.W."/>
            <person name="Rinke C."/>
            <person name="Skarshewski A."/>
            <person name="Chaumeil P.A."/>
            <person name="Hugenholtz P."/>
        </authorList>
    </citation>
    <scope>NUCLEOTIDE SEQUENCE [LARGE SCALE GENOMIC DNA]</scope>
    <source>
        <strain evidence="8">UBA10227</strain>
    </source>
</reference>
<dbReference type="CDD" id="cd08977">
    <property type="entry name" value="SusD"/>
    <property type="match status" value="1"/>
</dbReference>
<evidence type="ECO:0000256" key="5">
    <source>
        <dbReference type="ARBA" id="ARBA00023237"/>
    </source>
</evidence>
<comment type="caution">
    <text evidence="8">The sequence shown here is derived from an EMBL/GenBank/DDBJ whole genome shotgun (WGS) entry which is preliminary data.</text>
</comment>
<sequence>MKTKQKRITGTQYIFQLIIVLLLLGCEDYLEVESPKSQIDQETVFLDEGYATAAVTSLYASLRDNVLLTGSSNGMSILYGLYTDELDYYSNSGSDFEEFYNHQIIASNGLVLNQWSSSYNLIFNCNSVIEGISSSPSLSQEVKNQLKGEALFIRALTHFYLVNLFGDIPYITTTDYTVNQQVSRMETEIVYDYILNDLILGKTLLGEADLTGERIRANKYVVSALLARVYLYLENWEAAETESSSIINASSLYYFEGDVANEFLNNSQATILQLKPKNEGDNTLEAGTFIFSSGPPVLVALNSEFTETFETDDLRREHWVLEVTDGSEIWYAPYKYKLQENTGASMEYSIIFRLAEQYLIRAEARAPLGNILASAEDINVIRNRAGLSNTTASTTTELMAVILHERQVELFTEHGHRWFDLKRLNKAGEVLAPIKSNWQITDILMPIPETELLLNPNLTPQNNGY</sequence>
<dbReference type="PROSITE" id="PS51257">
    <property type="entry name" value="PROKAR_LIPOPROTEIN"/>
    <property type="match status" value="1"/>
</dbReference>
<evidence type="ECO:0000259" key="7">
    <source>
        <dbReference type="Pfam" id="PF14322"/>
    </source>
</evidence>
<organism evidence="8 9">
    <name type="scientific">Xanthomarina gelatinilytica</name>
    <dbReference type="NCBI Taxonomy" id="1137281"/>
    <lineage>
        <taxon>Bacteria</taxon>
        <taxon>Pseudomonadati</taxon>
        <taxon>Bacteroidota</taxon>
        <taxon>Flavobacteriia</taxon>
        <taxon>Flavobacteriales</taxon>
        <taxon>Flavobacteriaceae</taxon>
        <taxon>Xanthomarina</taxon>
    </lineage>
</organism>
<evidence type="ECO:0000259" key="6">
    <source>
        <dbReference type="Pfam" id="PF07980"/>
    </source>
</evidence>
<comment type="subcellular location">
    <subcellularLocation>
        <location evidence="1">Cell outer membrane</location>
    </subcellularLocation>
</comment>
<dbReference type="InterPro" id="IPR011990">
    <property type="entry name" value="TPR-like_helical_dom_sf"/>
</dbReference>
<gene>
    <name evidence="8" type="ORF">DHV22_04675</name>
</gene>
<proteinExistence type="inferred from homology"/>
<evidence type="ECO:0000256" key="1">
    <source>
        <dbReference type="ARBA" id="ARBA00004442"/>
    </source>
</evidence>